<organism evidence="2 3">
    <name type="scientific">Taylorella equigenitalis (strain MCE9)</name>
    <dbReference type="NCBI Taxonomy" id="937774"/>
    <lineage>
        <taxon>Bacteria</taxon>
        <taxon>Pseudomonadati</taxon>
        <taxon>Pseudomonadota</taxon>
        <taxon>Betaproteobacteria</taxon>
        <taxon>Burkholderiales</taxon>
        <taxon>Alcaligenaceae</taxon>
        <taxon>Taylorella</taxon>
    </lineage>
</organism>
<accession>A0A654KFH4</accession>
<dbReference type="EMBL" id="CP002456">
    <property type="protein sequence ID" value="ADU91139.1"/>
    <property type="molecule type" value="Genomic_DNA"/>
</dbReference>
<name>A0A654KFH4_TAYEM</name>
<feature type="compositionally biased region" description="Polar residues" evidence="1">
    <location>
        <begin position="107"/>
        <end position="131"/>
    </location>
</feature>
<feature type="compositionally biased region" description="Basic and acidic residues" evidence="1">
    <location>
        <begin position="66"/>
        <end position="92"/>
    </location>
</feature>
<reference evidence="2 3" key="1">
    <citation type="journal article" date="2011" name="J. Bacteriol.">
        <title>Genome sequence of Taylorella equigenitalis MCE9, the causative agent of contagious equine metritis.</title>
        <authorList>
            <person name="Hebert L."/>
            <person name="Moumen B."/>
            <person name="Duquesne F."/>
            <person name="Breuil M.F."/>
            <person name="Laugier C."/>
            <person name="Batto J.M."/>
            <person name="Renault P."/>
            <person name="Petry S."/>
        </authorList>
    </citation>
    <scope>NUCLEOTIDE SEQUENCE [LARGE SCALE GENOMIC DNA]</scope>
    <source>
        <strain evidence="2 3">MCE9</strain>
    </source>
</reference>
<dbReference type="KEGG" id="teq:TEQUI_0185"/>
<evidence type="ECO:0000313" key="3">
    <source>
        <dbReference type="Proteomes" id="UP000007472"/>
    </source>
</evidence>
<sequence length="150" mass="17416">MKVYYLIPFIFTTLTACQATPESCDPSRELGYFDKLGCSFNGGYDKRIEQKEVKLQNEQIKNKQLNYEKKRLNKKRDATRAERKSKERESIRANKSNRKVQEDLNNKNHIQSGFNERNNGTPVSNSAPSEDNSLKAKRLELEKLQKSNLN</sequence>
<dbReference type="PROSITE" id="PS51257">
    <property type="entry name" value="PROKAR_LIPOPROTEIN"/>
    <property type="match status" value="1"/>
</dbReference>
<evidence type="ECO:0000256" key="1">
    <source>
        <dbReference type="SAM" id="MobiDB-lite"/>
    </source>
</evidence>
<protein>
    <recommendedName>
        <fullName evidence="4">Lipoprotein</fullName>
    </recommendedName>
</protein>
<evidence type="ECO:0008006" key="4">
    <source>
        <dbReference type="Google" id="ProtNLM"/>
    </source>
</evidence>
<evidence type="ECO:0000313" key="2">
    <source>
        <dbReference type="EMBL" id="ADU91139.1"/>
    </source>
</evidence>
<dbReference type="AlphaFoldDB" id="A0A654KFH4"/>
<feature type="region of interest" description="Disordered" evidence="1">
    <location>
        <begin position="64"/>
        <end position="150"/>
    </location>
</feature>
<proteinExistence type="predicted"/>
<gene>
    <name evidence="2" type="ordered locus">TEQUI_0185</name>
</gene>
<feature type="compositionally biased region" description="Basic and acidic residues" evidence="1">
    <location>
        <begin position="132"/>
        <end position="150"/>
    </location>
</feature>
<dbReference type="Proteomes" id="UP000007472">
    <property type="component" value="Chromosome"/>
</dbReference>